<proteinExistence type="predicted"/>
<name>A0A9D4IX45_DREPO</name>
<keyword evidence="2" id="KW-1185">Reference proteome</keyword>
<sequence>MPRRKQRVMGCRRSTSDLDMRFMNHPQLHLTMVSCSRRMTQLLRTVRLILLSTQHSMKTKQLSVVPSSTTSPDSAEVGDLVEITVPTRVESLRSDLSDIPKPFAINTHASDLELVCFHSD</sequence>
<comment type="caution">
    <text evidence="1">The sequence shown here is derived from an EMBL/GenBank/DDBJ whole genome shotgun (WGS) entry which is preliminary data.</text>
</comment>
<dbReference type="Proteomes" id="UP000828390">
    <property type="component" value="Unassembled WGS sequence"/>
</dbReference>
<dbReference type="PROSITE" id="PS51257">
    <property type="entry name" value="PROKAR_LIPOPROTEIN"/>
    <property type="match status" value="1"/>
</dbReference>
<dbReference type="EMBL" id="JAIWYP010000007">
    <property type="protein sequence ID" value="KAH3791556.1"/>
    <property type="molecule type" value="Genomic_DNA"/>
</dbReference>
<organism evidence="1 2">
    <name type="scientific">Dreissena polymorpha</name>
    <name type="common">Zebra mussel</name>
    <name type="synonym">Mytilus polymorpha</name>
    <dbReference type="NCBI Taxonomy" id="45954"/>
    <lineage>
        <taxon>Eukaryota</taxon>
        <taxon>Metazoa</taxon>
        <taxon>Spiralia</taxon>
        <taxon>Lophotrochozoa</taxon>
        <taxon>Mollusca</taxon>
        <taxon>Bivalvia</taxon>
        <taxon>Autobranchia</taxon>
        <taxon>Heteroconchia</taxon>
        <taxon>Euheterodonta</taxon>
        <taxon>Imparidentia</taxon>
        <taxon>Neoheterodontei</taxon>
        <taxon>Myida</taxon>
        <taxon>Dreissenoidea</taxon>
        <taxon>Dreissenidae</taxon>
        <taxon>Dreissena</taxon>
    </lineage>
</organism>
<protein>
    <submittedName>
        <fullName evidence="1">Uncharacterized protein</fullName>
    </submittedName>
</protein>
<reference evidence="1" key="1">
    <citation type="journal article" date="2019" name="bioRxiv">
        <title>The Genome of the Zebra Mussel, Dreissena polymorpha: A Resource for Invasive Species Research.</title>
        <authorList>
            <person name="McCartney M.A."/>
            <person name="Auch B."/>
            <person name="Kono T."/>
            <person name="Mallez S."/>
            <person name="Zhang Y."/>
            <person name="Obille A."/>
            <person name="Becker A."/>
            <person name="Abrahante J.E."/>
            <person name="Garbe J."/>
            <person name="Badalamenti J.P."/>
            <person name="Herman A."/>
            <person name="Mangelson H."/>
            <person name="Liachko I."/>
            <person name="Sullivan S."/>
            <person name="Sone E.D."/>
            <person name="Koren S."/>
            <person name="Silverstein K.A.T."/>
            <person name="Beckman K.B."/>
            <person name="Gohl D.M."/>
        </authorList>
    </citation>
    <scope>NUCLEOTIDE SEQUENCE</scope>
    <source>
        <strain evidence="1">Duluth1</strain>
        <tissue evidence="1">Whole animal</tissue>
    </source>
</reference>
<evidence type="ECO:0000313" key="2">
    <source>
        <dbReference type="Proteomes" id="UP000828390"/>
    </source>
</evidence>
<accession>A0A9D4IX45</accession>
<gene>
    <name evidence="1" type="ORF">DPMN_145044</name>
</gene>
<reference evidence="1" key="2">
    <citation type="submission" date="2020-11" db="EMBL/GenBank/DDBJ databases">
        <authorList>
            <person name="McCartney M.A."/>
            <person name="Auch B."/>
            <person name="Kono T."/>
            <person name="Mallez S."/>
            <person name="Becker A."/>
            <person name="Gohl D.M."/>
            <person name="Silverstein K.A.T."/>
            <person name="Koren S."/>
            <person name="Bechman K.B."/>
            <person name="Herman A."/>
            <person name="Abrahante J.E."/>
            <person name="Garbe J."/>
        </authorList>
    </citation>
    <scope>NUCLEOTIDE SEQUENCE</scope>
    <source>
        <strain evidence="1">Duluth1</strain>
        <tissue evidence="1">Whole animal</tissue>
    </source>
</reference>
<evidence type="ECO:0000313" key="1">
    <source>
        <dbReference type="EMBL" id="KAH3791556.1"/>
    </source>
</evidence>
<dbReference type="AlphaFoldDB" id="A0A9D4IX45"/>